<name>A0ABY4CV02_9BACT</name>
<keyword evidence="2" id="KW-1185">Reference proteome</keyword>
<dbReference type="RefSeq" id="WP_243794141.1">
    <property type="nucleotide sequence ID" value="NZ_CP094669.1"/>
</dbReference>
<proteinExistence type="predicted"/>
<dbReference type="Proteomes" id="UP000831113">
    <property type="component" value="Chromosome"/>
</dbReference>
<sequence length="180" mass="20605">MRLFFIFVFTLTSYLIYGQSYNPASKKLYQEAYLIIKSDTAFQKFRGSSSCVAVFDSIVHLNQLNFAEELGRKWKYSGYKKMNRLHDSLSTLDASGYHKPYFSRLTARLTSTSGTDKGCMVVMFSRLSNDMLLAEVSNNQDGGPSVRSILSLFDQSIIYLFLIGPDSKIQQYYTQFVSYN</sequence>
<dbReference type="EMBL" id="CP094669">
    <property type="protein sequence ID" value="UOG72839.1"/>
    <property type="molecule type" value="Genomic_DNA"/>
</dbReference>
<evidence type="ECO:0000313" key="2">
    <source>
        <dbReference type="Proteomes" id="UP000831113"/>
    </source>
</evidence>
<protein>
    <recommendedName>
        <fullName evidence="3">DUF4252 domain-containing protein</fullName>
    </recommendedName>
</protein>
<organism evidence="1 2">
    <name type="scientific">Hymenobacter tibetensis</name>
    <dbReference type="NCBI Taxonomy" id="497967"/>
    <lineage>
        <taxon>Bacteria</taxon>
        <taxon>Pseudomonadati</taxon>
        <taxon>Bacteroidota</taxon>
        <taxon>Cytophagia</taxon>
        <taxon>Cytophagales</taxon>
        <taxon>Hymenobacteraceae</taxon>
        <taxon>Hymenobacter</taxon>
    </lineage>
</organism>
<reference evidence="1 2" key="1">
    <citation type="submission" date="2022-03" db="EMBL/GenBank/DDBJ databases">
        <title>Hymenobactersp. isolated from the air.</title>
        <authorList>
            <person name="Won M."/>
            <person name="Kwon S.-W."/>
        </authorList>
    </citation>
    <scope>NUCLEOTIDE SEQUENCE [LARGE SCALE GENOMIC DNA]</scope>
    <source>
        <strain evidence="1 2">KACC 21982</strain>
    </source>
</reference>
<gene>
    <name evidence="1" type="ORF">MTX78_11945</name>
</gene>
<evidence type="ECO:0008006" key="3">
    <source>
        <dbReference type="Google" id="ProtNLM"/>
    </source>
</evidence>
<evidence type="ECO:0000313" key="1">
    <source>
        <dbReference type="EMBL" id="UOG72839.1"/>
    </source>
</evidence>
<accession>A0ABY4CV02</accession>